<organism evidence="2 3">
    <name type="scientific">Echria macrotheca</name>
    <dbReference type="NCBI Taxonomy" id="438768"/>
    <lineage>
        <taxon>Eukaryota</taxon>
        <taxon>Fungi</taxon>
        <taxon>Dikarya</taxon>
        <taxon>Ascomycota</taxon>
        <taxon>Pezizomycotina</taxon>
        <taxon>Sordariomycetes</taxon>
        <taxon>Sordariomycetidae</taxon>
        <taxon>Sordariales</taxon>
        <taxon>Schizotheciaceae</taxon>
        <taxon>Echria</taxon>
    </lineage>
</organism>
<evidence type="ECO:0008006" key="4">
    <source>
        <dbReference type="Google" id="ProtNLM"/>
    </source>
</evidence>
<dbReference type="PANTHER" id="PTHR38166:SF1">
    <property type="entry name" value="C2H2-TYPE DOMAIN-CONTAINING PROTEIN"/>
    <property type="match status" value="1"/>
</dbReference>
<feature type="region of interest" description="Disordered" evidence="1">
    <location>
        <begin position="431"/>
        <end position="501"/>
    </location>
</feature>
<evidence type="ECO:0000313" key="3">
    <source>
        <dbReference type="Proteomes" id="UP001239445"/>
    </source>
</evidence>
<feature type="region of interest" description="Disordered" evidence="1">
    <location>
        <begin position="552"/>
        <end position="658"/>
    </location>
</feature>
<keyword evidence="3" id="KW-1185">Reference proteome</keyword>
<feature type="compositionally biased region" description="Polar residues" evidence="1">
    <location>
        <begin position="1"/>
        <end position="13"/>
    </location>
</feature>
<proteinExistence type="predicted"/>
<feature type="compositionally biased region" description="Gly residues" evidence="1">
    <location>
        <begin position="130"/>
        <end position="141"/>
    </location>
</feature>
<dbReference type="Proteomes" id="UP001239445">
    <property type="component" value="Unassembled WGS sequence"/>
</dbReference>
<dbReference type="AlphaFoldDB" id="A0AAJ0B672"/>
<feature type="compositionally biased region" description="Basic and acidic residues" evidence="1">
    <location>
        <begin position="434"/>
        <end position="453"/>
    </location>
</feature>
<sequence>MLNTIAISSLSTKEPSKLAFHGSPGPSPAEYDDNNSGYSTPCPSLVHSATATDPESDVGDRLAMPESFHPPVPAVTFSTHVENKRHDGTVSLAGGDGSHQDQGPHDANSLKSVFSDDGITVNQGNNCGHGYNGGGNFGGGGDDGREGPESQSPDQPATGADAAGESGGWACPYRKRNPLLFNVRDHRTCSCVPFRTPERLKEHLELWHVPQADHEEQCPARTTGACECTSSGRMGMEVMGKIEETVRRTPQKEPTWEAIYKMLFGGVEPVPKADWEPPIELEEYFSEIKQRLDVLRERVKLETQSLIPGHEDIQVKIWSSMTDIFIFFLEQTMSSCQQRVRGNADISYFGPDYSWSASPAKTENTPSDLLGCGDWSSMSNSEEIVHWDKCPPSSLLLAVRSPSGKREFFCRVDCTTQQLLDFLGIDLPLTGTRKTVDTHGSEQRTSMEVDKPNEAATPDSDLSPMDTSGLSSSTSPASPSQSDDQFTAEEDADSDSSDDEDALADEMISRVCDIVMKYCGGPACATNITDLDAIGQAVGTAVTDFVHELLNDLTTPTTPPQTRQCTGRGNGGPLPTFSAGSSGGGYGGSSGAPGQGGADLRGQGTPGSGQGSQGFGGDGPSQPGPGGLAQQQQGMETPAEPPYSCPYRKRNPQRFNLSDKKYKQCAVTGWKTFDKLKRHLREKHNPSPIECSRCKQCFPDDEARNEHNRSQPPCAFRDTAPTEGVDPDDGMSAHVVHRLNARTGKDRIQSWDVLWRLLFPQEPHIPSPYFEPPEETICSKIRKRFNDALPALELALEERLSDFTLDVRNVIMEVVRNHEHRVLTDVETSLQPKLGSKRRSTSPEDQGASAKRPRMSPIHPSVPPPLLQHSALPQQYQTVQHQATDQSWIDMSGPSNSQPQPLNAENAMFIQPQHGRDMMSGSQPTSPGNFPVPEGAYHDLGYTGAWNSSATVAPGVLSAVTDQFSFDNNSSYPPLEGYQHVPSNYNTDVDEDTGSYTVLGGPRYGA</sequence>
<reference evidence="2" key="1">
    <citation type="submission" date="2023-06" db="EMBL/GenBank/DDBJ databases">
        <title>Genome-scale phylogeny and comparative genomics of the fungal order Sordariales.</title>
        <authorList>
            <consortium name="Lawrence Berkeley National Laboratory"/>
            <person name="Hensen N."/>
            <person name="Bonometti L."/>
            <person name="Westerberg I."/>
            <person name="Brannstrom I.O."/>
            <person name="Guillou S."/>
            <person name="Cros-Aarteil S."/>
            <person name="Calhoun S."/>
            <person name="Haridas S."/>
            <person name="Kuo A."/>
            <person name="Mondo S."/>
            <person name="Pangilinan J."/>
            <person name="Riley R."/>
            <person name="Labutti K."/>
            <person name="Andreopoulos B."/>
            <person name="Lipzen A."/>
            <person name="Chen C."/>
            <person name="Yanf M."/>
            <person name="Daum C."/>
            <person name="Ng V."/>
            <person name="Clum A."/>
            <person name="Steindorff A."/>
            <person name="Ohm R."/>
            <person name="Martin F."/>
            <person name="Silar P."/>
            <person name="Natvig D."/>
            <person name="Lalanne C."/>
            <person name="Gautier V."/>
            <person name="Ament-Velasquez S.L."/>
            <person name="Kruys A."/>
            <person name="Hutchinson M.I."/>
            <person name="Powell A.J."/>
            <person name="Barry K."/>
            <person name="Miller A.N."/>
            <person name="Grigoriev I.V."/>
            <person name="Debuchy R."/>
            <person name="Gladieux P."/>
            <person name="Thoren M.H."/>
            <person name="Johannesson H."/>
        </authorList>
    </citation>
    <scope>NUCLEOTIDE SEQUENCE</scope>
    <source>
        <strain evidence="2">PSN4</strain>
    </source>
</reference>
<accession>A0AAJ0B672</accession>
<comment type="caution">
    <text evidence="2">The sequence shown here is derived from an EMBL/GenBank/DDBJ whole genome shotgun (WGS) entry which is preliminary data.</text>
</comment>
<feature type="compositionally biased region" description="Gly residues" evidence="1">
    <location>
        <begin position="581"/>
        <end position="627"/>
    </location>
</feature>
<feature type="compositionally biased region" description="Low complexity" evidence="1">
    <location>
        <begin position="463"/>
        <end position="484"/>
    </location>
</feature>
<dbReference type="EMBL" id="MU839842">
    <property type="protein sequence ID" value="KAK1751519.1"/>
    <property type="molecule type" value="Genomic_DNA"/>
</dbReference>
<name>A0AAJ0B672_9PEZI</name>
<feature type="region of interest" description="Disordered" evidence="1">
    <location>
        <begin position="826"/>
        <end position="864"/>
    </location>
</feature>
<feature type="region of interest" description="Disordered" evidence="1">
    <location>
        <begin position="125"/>
        <end position="169"/>
    </location>
</feature>
<gene>
    <name evidence="2" type="ORF">QBC47DRAFT_391995</name>
</gene>
<evidence type="ECO:0000313" key="2">
    <source>
        <dbReference type="EMBL" id="KAK1751519.1"/>
    </source>
</evidence>
<evidence type="ECO:0000256" key="1">
    <source>
        <dbReference type="SAM" id="MobiDB-lite"/>
    </source>
</evidence>
<feature type="region of interest" description="Disordered" evidence="1">
    <location>
        <begin position="1"/>
        <end position="112"/>
    </location>
</feature>
<feature type="compositionally biased region" description="Acidic residues" evidence="1">
    <location>
        <begin position="486"/>
        <end position="501"/>
    </location>
</feature>
<dbReference type="PANTHER" id="PTHR38166">
    <property type="entry name" value="C2H2-TYPE DOMAIN-CONTAINING PROTEIN-RELATED"/>
    <property type="match status" value="1"/>
</dbReference>
<feature type="compositionally biased region" description="Polar residues" evidence="1">
    <location>
        <begin position="34"/>
        <end position="53"/>
    </location>
</feature>
<feature type="region of interest" description="Disordered" evidence="1">
    <location>
        <begin position="702"/>
        <end position="729"/>
    </location>
</feature>
<protein>
    <recommendedName>
        <fullName evidence="4">C2H2-type domain-containing protein</fullName>
    </recommendedName>
</protein>